<protein>
    <submittedName>
        <fullName evidence="1">Uncharacterized protein</fullName>
    </submittedName>
</protein>
<reference evidence="1 2" key="1">
    <citation type="journal article" date="2022" name="Plant J.">
        <title>Chromosome-level genome of Camellia lanceoleosa provides a valuable resource for understanding genome evolution and self-incompatibility.</title>
        <authorList>
            <person name="Gong W."/>
            <person name="Xiao S."/>
            <person name="Wang L."/>
            <person name="Liao Z."/>
            <person name="Chang Y."/>
            <person name="Mo W."/>
            <person name="Hu G."/>
            <person name="Li W."/>
            <person name="Zhao G."/>
            <person name="Zhu H."/>
            <person name="Hu X."/>
            <person name="Ji K."/>
            <person name="Xiang X."/>
            <person name="Song Q."/>
            <person name="Yuan D."/>
            <person name="Jin S."/>
            <person name="Zhang L."/>
        </authorList>
    </citation>
    <scope>NUCLEOTIDE SEQUENCE [LARGE SCALE GENOMIC DNA]</scope>
    <source>
        <strain evidence="1">SQ_2022a</strain>
    </source>
</reference>
<organism evidence="1 2">
    <name type="scientific">Camellia lanceoleosa</name>
    <dbReference type="NCBI Taxonomy" id="1840588"/>
    <lineage>
        <taxon>Eukaryota</taxon>
        <taxon>Viridiplantae</taxon>
        <taxon>Streptophyta</taxon>
        <taxon>Embryophyta</taxon>
        <taxon>Tracheophyta</taxon>
        <taxon>Spermatophyta</taxon>
        <taxon>Magnoliopsida</taxon>
        <taxon>eudicotyledons</taxon>
        <taxon>Gunneridae</taxon>
        <taxon>Pentapetalae</taxon>
        <taxon>asterids</taxon>
        <taxon>Ericales</taxon>
        <taxon>Theaceae</taxon>
        <taxon>Camellia</taxon>
    </lineage>
</organism>
<dbReference type="Proteomes" id="UP001060215">
    <property type="component" value="Chromosome 12"/>
</dbReference>
<proteinExistence type="predicted"/>
<evidence type="ECO:0000313" key="1">
    <source>
        <dbReference type="EMBL" id="KAI7995020.1"/>
    </source>
</evidence>
<keyword evidence="2" id="KW-1185">Reference proteome</keyword>
<accession>A0ACC0G3S9</accession>
<dbReference type="EMBL" id="CM045769">
    <property type="protein sequence ID" value="KAI7995020.1"/>
    <property type="molecule type" value="Genomic_DNA"/>
</dbReference>
<evidence type="ECO:0000313" key="2">
    <source>
        <dbReference type="Proteomes" id="UP001060215"/>
    </source>
</evidence>
<comment type="caution">
    <text evidence="1">The sequence shown here is derived from an EMBL/GenBank/DDBJ whole genome shotgun (WGS) entry which is preliminary data.</text>
</comment>
<sequence>MYGELALSLINNVVAISSLSSPSLISLLLIIKVSFPLMASQLDNAIKKHKEHYILGHPKFERTKHMEQSLWPEQVRLLFSLKLDDQSWILSLQLKDPQYDAMLGQMVGRIRSKPGGKLEMGEVHAQIEKYIIESSRYKERPILPGTLNVAQLRHIICLHQGKADDHNERMDFTKIANKFQIDVQIQKILQSVSLPTDDSSKERNGK</sequence>
<gene>
    <name evidence="1" type="ORF">LOK49_LG11G00194</name>
</gene>
<name>A0ACC0G3S9_9ERIC</name>